<dbReference type="RefSeq" id="WP_209946311.1">
    <property type="nucleotide sequence ID" value="NZ_JAFICZ010000001.1"/>
</dbReference>
<dbReference type="Proteomes" id="UP000673383">
    <property type="component" value="Unassembled WGS sequence"/>
</dbReference>
<comment type="caution">
    <text evidence="1">The sequence shown here is derived from an EMBL/GenBank/DDBJ whole genome shotgun (WGS) entry which is preliminary data.</text>
</comment>
<sequence>MSSVSKPNEQADGLMAVVDQAIAACGGGLRATIRAQIVANNFLESETHALKRAACAHDSRRFHPPLDASTGARISDGYLRDRGNCLVV</sequence>
<organism evidence="1 2">
    <name type="scientific">Bradyrhizobium elkanii</name>
    <dbReference type="NCBI Taxonomy" id="29448"/>
    <lineage>
        <taxon>Bacteria</taxon>
        <taxon>Pseudomonadati</taxon>
        <taxon>Pseudomonadota</taxon>
        <taxon>Alphaproteobacteria</taxon>
        <taxon>Hyphomicrobiales</taxon>
        <taxon>Nitrobacteraceae</taxon>
        <taxon>Bradyrhizobium</taxon>
    </lineage>
</organism>
<dbReference type="EMBL" id="JAFICZ010000001">
    <property type="protein sequence ID" value="MBP1296357.1"/>
    <property type="molecule type" value="Genomic_DNA"/>
</dbReference>
<evidence type="ECO:0000313" key="1">
    <source>
        <dbReference type="EMBL" id="MBP1296357.1"/>
    </source>
</evidence>
<evidence type="ECO:0000313" key="2">
    <source>
        <dbReference type="Proteomes" id="UP000673383"/>
    </source>
</evidence>
<gene>
    <name evidence="1" type="ORF">JOH49_006110</name>
</gene>
<protein>
    <submittedName>
        <fullName evidence="1">Uncharacterized protein</fullName>
    </submittedName>
</protein>
<dbReference type="AlphaFoldDB" id="A0A8I1YAU8"/>
<name>A0A8I1YAU8_BRAEL</name>
<proteinExistence type="predicted"/>
<accession>A0A8I1YAU8</accession>
<reference evidence="1" key="1">
    <citation type="submission" date="2021-02" db="EMBL/GenBank/DDBJ databases">
        <title>Genomic Encyclopedia of Type Strains, Phase IV (KMG-V): Genome sequencing to study the core and pangenomes of soil and plant-associated prokaryotes.</title>
        <authorList>
            <person name="Whitman W."/>
        </authorList>
    </citation>
    <scope>NUCLEOTIDE SEQUENCE</scope>
    <source>
        <strain evidence="1">USDA 406</strain>
    </source>
</reference>